<protein>
    <recommendedName>
        <fullName evidence="3">Variable large protein</fullName>
    </recommendedName>
</protein>
<gene>
    <name evidence="1" type="ORF">A0V01_05375</name>
</gene>
<keyword evidence="1" id="KW-0614">Plasmid</keyword>
<evidence type="ECO:0000313" key="1">
    <source>
        <dbReference type="EMBL" id="AMR76040.1"/>
    </source>
</evidence>
<geneLocation type="plasmid" evidence="2">
    <name>lp53 sequence</name>
</geneLocation>
<reference evidence="1 2" key="1">
    <citation type="submission" date="2016-03" db="EMBL/GenBank/DDBJ databases">
        <title>Borrelia hermsii Genome sequencing and assembly.</title>
        <authorList>
            <person name="Bontemps-Gallo S."/>
            <person name="Stewart S."/>
        </authorList>
    </citation>
    <scope>NUCLEOTIDE SEQUENCE [LARGE SCALE GENOMIC DNA]</scope>
    <source>
        <strain evidence="1 2">DAH-2E7</strain>
        <plasmid evidence="2">lp53 sequence</plasmid>
    </source>
</reference>
<name>A0AAN0X6K7_BORHE</name>
<dbReference type="EMBL" id="CP014810">
    <property type="protein sequence ID" value="AMR76040.1"/>
    <property type="molecule type" value="Genomic_DNA"/>
</dbReference>
<organism evidence="1 2">
    <name type="scientific">Borrelia hermsii</name>
    <dbReference type="NCBI Taxonomy" id="140"/>
    <lineage>
        <taxon>Bacteria</taxon>
        <taxon>Pseudomonadati</taxon>
        <taxon>Spirochaetota</taxon>
        <taxon>Spirochaetia</taxon>
        <taxon>Spirochaetales</taxon>
        <taxon>Borreliaceae</taxon>
        <taxon>Borrelia</taxon>
    </lineage>
</organism>
<dbReference type="AlphaFoldDB" id="A0AAN0X6K7"/>
<accession>A0AAN0X6K7</accession>
<sequence length="80" mass="9103">MLAMIKGRRWFTPPKGAATNGKTGKLFITTTLILLLMPRNQQPTHQRLVEAVTDADILRDMVKDGVMLLNWRKKQLGMLL</sequence>
<proteinExistence type="predicted"/>
<evidence type="ECO:0008006" key="3">
    <source>
        <dbReference type="Google" id="ProtNLM"/>
    </source>
</evidence>
<dbReference type="Proteomes" id="UP000075229">
    <property type="component" value="Plasmid lp53"/>
</dbReference>
<evidence type="ECO:0000313" key="2">
    <source>
        <dbReference type="Proteomes" id="UP000075229"/>
    </source>
</evidence>